<evidence type="ECO:0000259" key="2">
    <source>
        <dbReference type="Pfam" id="PF04471"/>
    </source>
</evidence>
<keyword evidence="3" id="KW-0378">Hydrolase</keyword>
<gene>
    <name evidence="3" type="ORF">FHW18_004550</name>
</gene>
<comment type="caution">
    <text evidence="3">The sequence shown here is derived from an EMBL/GenBank/DDBJ whole genome shotgun (WGS) entry which is preliminary data.</text>
</comment>
<dbReference type="AlphaFoldDB" id="A0A7Y9LPZ3"/>
<keyword evidence="3" id="KW-0540">Nuclease</keyword>
<dbReference type="EMBL" id="JACBYR010000002">
    <property type="protein sequence ID" value="NYE85243.1"/>
    <property type="molecule type" value="Genomic_DNA"/>
</dbReference>
<feature type="coiled-coil region" evidence="1">
    <location>
        <begin position="136"/>
        <end position="163"/>
    </location>
</feature>
<dbReference type="InterPro" id="IPR011856">
    <property type="entry name" value="tRNA_endonuc-like_dom_sf"/>
</dbReference>
<organism evidence="3 4">
    <name type="scientific">Pigmentiphaga litoralis</name>
    <dbReference type="NCBI Taxonomy" id="516702"/>
    <lineage>
        <taxon>Bacteria</taxon>
        <taxon>Pseudomonadati</taxon>
        <taxon>Pseudomonadota</taxon>
        <taxon>Betaproteobacteria</taxon>
        <taxon>Burkholderiales</taxon>
        <taxon>Alcaligenaceae</taxon>
        <taxon>Pigmentiphaga</taxon>
    </lineage>
</organism>
<accession>A0A7Y9LPZ3</accession>
<dbReference type="SUPFAM" id="SSF52980">
    <property type="entry name" value="Restriction endonuclease-like"/>
    <property type="match status" value="1"/>
</dbReference>
<protein>
    <submittedName>
        <fullName evidence="3">Restriction endonuclease Mrr</fullName>
    </submittedName>
</protein>
<dbReference type="InterPro" id="IPR011335">
    <property type="entry name" value="Restrct_endonuc-II-like"/>
</dbReference>
<name>A0A7Y9LPZ3_9BURK</name>
<dbReference type="Gene3D" id="3.40.1350.10">
    <property type="match status" value="1"/>
</dbReference>
<keyword evidence="3" id="KW-0255">Endonuclease</keyword>
<sequence length="243" mass="27586">MAAPSNNHSTSSNYEMLVVALLNQEIGGISGINIVEMNRDVSITGLSGYTHQIDVVYRMKIWLTEILVLVECKQYKKRVGIDDLLEFKSRLDDLRAHKGVFVTSSGYQSGAIEFARANRIALLVVHATKKLSVLYSLSQTSERERALEQLDDLEKNYQTIKSGHAKRITTDRNFKHVIVQHDGVTLELRPWELHQSMLYKQSCALSDTERNGIYFSRDKFDYLPVNKVLKSIVLDILLVPTDG</sequence>
<dbReference type="GO" id="GO:0009307">
    <property type="term" value="P:DNA restriction-modification system"/>
    <property type="evidence" value="ECO:0007669"/>
    <property type="project" value="InterPro"/>
</dbReference>
<keyword evidence="4" id="KW-1185">Reference proteome</keyword>
<dbReference type="InterPro" id="IPR007560">
    <property type="entry name" value="Restrct_endonuc_IV_Mrr"/>
</dbReference>
<proteinExistence type="predicted"/>
<dbReference type="Pfam" id="PF04471">
    <property type="entry name" value="Mrr_cat"/>
    <property type="match status" value="1"/>
</dbReference>
<keyword evidence="1" id="KW-0175">Coiled coil</keyword>
<dbReference type="GO" id="GO:0004519">
    <property type="term" value="F:endonuclease activity"/>
    <property type="evidence" value="ECO:0007669"/>
    <property type="project" value="UniProtKB-KW"/>
</dbReference>
<dbReference type="Proteomes" id="UP000542125">
    <property type="component" value="Unassembled WGS sequence"/>
</dbReference>
<evidence type="ECO:0000313" key="3">
    <source>
        <dbReference type="EMBL" id="NYE85243.1"/>
    </source>
</evidence>
<evidence type="ECO:0000256" key="1">
    <source>
        <dbReference type="SAM" id="Coils"/>
    </source>
</evidence>
<reference evidence="3 4" key="1">
    <citation type="submission" date="2020-07" db="EMBL/GenBank/DDBJ databases">
        <title>Genomic Encyclopedia of Type Strains, Phase IV (KMG-V): Genome sequencing to study the core and pangenomes of soil and plant-associated prokaryotes.</title>
        <authorList>
            <person name="Whitman W."/>
        </authorList>
    </citation>
    <scope>NUCLEOTIDE SEQUENCE [LARGE SCALE GENOMIC DNA]</scope>
    <source>
        <strain evidence="3 4">SAS40</strain>
    </source>
</reference>
<dbReference type="GO" id="GO:0003677">
    <property type="term" value="F:DNA binding"/>
    <property type="evidence" value="ECO:0007669"/>
    <property type="project" value="InterPro"/>
</dbReference>
<feature type="domain" description="Restriction endonuclease type IV Mrr" evidence="2">
    <location>
        <begin position="40"/>
        <end position="123"/>
    </location>
</feature>
<evidence type="ECO:0000313" key="4">
    <source>
        <dbReference type="Proteomes" id="UP000542125"/>
    </source>
</evidence>
<dbReference type="RefSeq" id="WP_179589218.1">
    <property type="nucleotide sequence ID" value="NZ_JACBYR010000002.1"/>
</dbReference>